<dbReference type="GO" id="GO:0031298">
    <property type="term" value="C:replication fork protection complex"/>
    <property type="evidence" value="ECO:0007669"/>
    <property type="project" value="TreeGrafter"/>
</dbReference>
<dbReference type="EMBL" id="JAPQKS010000005">
    <property type="protein sequence ID" value="KAJ5225185.1"/>
    <property type="molecule type" value="Genomic_DNA"/>
</dbReference>
<feature type="region of interest" description="Disordered" evidence="10">
    <location>
        <begin position="893"/>
        <end position="1136"/>
    </location>
</feature>
<dbReference type="GO" id="GO:0043111">
    <property type="term" value="P:replication fork arrest"/>
    <property type="evidence" value="ECO:0007669"/>
    <property type="project" value="TreeGrafter"/>
</dbReference>
<reference evidence="13" key="1">
    <citation type="submission" date="2022-11" db="EMBL/GenBank/DDBJ databases">
        <authorList>
            <person name="Petersen C."/>
        </authorList>
    </citation>
    <scope>NUCLEOTIDE SEQUENCE</scope>
    <source>
        <strain evidence="13">IBT 19713</strain>
    </source>
</reference>
<name>A0A9W9TL38_9EURO</name>
<evidence type="ECO:0000256" key="8">
    <source>
        <dbReference type="ARBA" id="ARBA00023254"/>
    </source>
</evidence>
<keyword evidence="14" id="KW-1185">Reference proteome</keyword>
<keyword evidence="4" id="KW-0227">DNA damage</keyword>
<dbReference type="PANTHER" id="PTHR22940">
    <property type="entry name" value="TIMEOUT/TIMELESS-2"/>
    <property type="match status" value="1"/>
</dbReference>
<dbReference type="GO" id="GO:0000076">
    <property type="term" value="P:DNA replication checkpoint signaling"/>
    <property type="evidence" value="ECO:0007669"/>
    <property type="project" value="TreeGrafter"/>
</dbReference>
<feature type="domain" description="Timeless N-terminal" evidence="11">
    <location>
        <begin position="21"/>
        <end position="277"/>
    </location>
</feature>
<dbReference type="Proteomes" id="UP001150941">
    <property type="component" value="Unassembled WGS sequence"/>
</dbReference>
<comment type="caution">
    <text evidence="13">The sequence shown here is derived from an EMBL/GenBank/DDBJ whole genome shotgun (WGS) entry which is preliminary data.</text>
</comment>
<evidence type="ECO:0000256" key="9">
    <source>
        <dbReference type="ARBA" id="ARBA00023306"/>
    </source>
</evidence>
<evidence type="ECO:0000256" key="7">
    <source>
        <dbReference type="ARBA" id="ARBA00023242"/>
    </source>
</evidence>
<organism evidence="13 14">
    <name type="scientific">Penicillium chermesinum</name>
    <dbReference type="NCBI Taxonomy" id="63820"/>
    <lineage>
        <taxon>Eukaryota</taxon>
        <taxon>Fungi</taxon>
        <taxon>Dikarya</taxon>
        <taxon>Ascomycota</taxon>
        <taxon>Pezizomycotina</taxon>
        <taxon>Eurotiomycetes</taxon>
        <taxon>Eurotiomycetidae</taxon>
        <taxon>Eurotiales</taxon>
        <taxon>Aspergillaceae</taxon>
        <taxon>Penicillium</taxon>
    </lineage>
</organism>
<feature type="compositionally biased region" description="Acidic residues" evidence="10">
    <location>
        <begin position="1084"/>
        <end position="1094"/>
    </location>
</feature>
<dbReference type="RefSeq" id="XP_058328596.1">
    <property type="nucleotide sequence ID" value="XM_058475706.1"/>
</dbReference>
<evidence type="ECO:0000313" key="14">
    <source>
        <dbReference type="Proteomes" id="UP001150941"/>
    </source>
</evidence>
<dbReference type="OrthoDB" id="310853at2759"/>
<feature type="region of interest" description="Disordered" evidence="10">
    <location>
        <begin position="543"/>
        <end position="576"/>
    </location>
</feature>
<evidence type="ECO:0000256" key="3">
    <source>
        <dbReference type="ARBA" id="ARBA00021529"/>
    </source>
</evidence>
<evidence type="ECO:0000259" key="12">
    <source>
        <dbReference type="Pfam" id="PF05029"/>
    </source>
</evidence>
<dbReference type="Pfam" id="PF05029">
    <property type="entry name" value="TIMELESS_C"/>
    <property type="match status" value="1"/>
</dbReference>
<feature type="compositionally biased region" description="Acidic residues" evidence="10">
    <location>
        <begin position="1108"/>
        <end position="1117"/>
    </location>
</feature>
<feature type="region of interest" description="Disordered" evidence="10">
    <location>
        <begin position="772"/>
        <end position="796"/>
    </location>
</feature>
<gene>
    <name evidence="13" type="ORF">N7468_006410</name>
</gene>
<dbReference type="Pfam" id="PF04821">
    <property type="entry name" value="TIMELESS"/>
    <property type="match status" value="1"/>
</dbReference>
<dbReference type="GeneID" id="83203009"/>
<dbReference type="InterPro" id="IPR044998">
    <property type="entry name" value="Timeless"/>
</dbReference>
<feature type="compositionally biased region" description="Basic and acidic residues" evidence="10">
    <location>
        <begin position="772"/>
        <end position="787"/>
    </location>
</feature>
<evidence type="ECO:0000256" key="2">
    <source>
        <dbReference type="ARBA" id="ARBA00008174"/>
    </source>
</evidence>
<dbReference type="AlphaFoldDB" id="A0A9W9TL38"/>
<keyword evidence="6" id="KW-0234">DNA repair</keyword>
<comment type="similarity">
    <text evidence="2">Belongs to the timeless family.</text>
</comment>
<protein>
    <recommendedName>
        <fullName evidence="3">Topoisomerase 1-associated factor 1</fullName>
    </recommendedName>
</protein>
<keyword evidence="8" id="KW-0469">Meiosis</keyword>
<feature type="domain" description="Timeless C-terminal" evidence="12">
    <location>
        <begin position="912"/>
        <end position="996"/>
    </location>
</feature>
<dbReference type="GO" id="GO:0003677">
    <property type="term" value="F:DNA binding"/>
    <property type="evidence" value="ECO:0007669"/>
    <property type="project" value="TreeGrafter"/>
</dbReference>
<feature type="compositionally biased region" description="Basic and acidic residues" evidence="10">
    <location>
        <begin position="984"/>
        <end position="993"/>
    </location>
</feature>
<dbReference type="GO" id="GO:0051321">
    <property type="term" value="P:meiotic cell cycle"/>
    <property type="evidence" value="ECO:0007669"/>
    <property type="project" value="UniProtKB-KW"/>
</dbReference>
<keyword evidence="7" id="KW-0539">Nucleus</keyword>
<reference evidence="13" key="2">
    <citation type="journal article" date="2023" name="IMA Fungus">
        <title>Comparative genomic study of the Penicillium genus elucidates a diverse pangenome and 15 lateral gene transfer events.</title>
        <authorList>
            <person name="Petersen C."/>
            <person name="Sorensen T."/>
            <person name="Nielsen M.R."/>
            <person name="Sondergaard T.E."/>
            <person name="Sorensen J.L."/>
            <person name="Fitzpatrick D.A."/>
            <person name="Frisvad J.C."/>
            <person name="Nielsen K.L."/>
        </authorList>
    </citation>
    <scope>NUCLEOTIDE SEQUENCE</scope>
    <source>
        <strain evidence="13">IBT 19713</strain>
    </source>
</reference>
<dbReference type="InterPro" id="IPR006906">
    <property type="entry name" value="Timeless_N"/>
</dbReference>
<evidence type="ECO:0000256" key="10">
    <source>
        <dbReference type="SAM" id="MobiDB-lite"/>
    </source>
</evidence>
<proteinExistence type="inferred from homology"/>
<evidence type="ECO:0000256" key="5">
    <source>
        <dbReference type="ARBA" id="ARBA00022880"/>
    </source>
</evidence>
<dbReference type="InterPro" id="IPR007725">
    <property type="entry name" value="TIMELESS_C"/>
</dbReference>
<sequence length="1136" mass="130026">MSKSLIQMCALMWFNGEDQDRYILGDDALACLRDIKRWLKLYDEKNNRMDVARCLGEANLVNGDLLPILSLWWANGQKNKHMTRIALACLELLVPLTWPIEYHSQMTVNHHRHTAYLQQIQVQYKRGVLKYGGPNLLRTIIRIAIPSMAMPRSEREARDEGILKLMLYFLRNIAIISTNARLAADGEEEETSRSATIDAFQQQDAFALILTMCSNVGEDFNLQDVILLEILFHLVKGVNVEKLFMDDPREKSNGGNELKEMLRKEALAQKEYSKNGPHATRAFWDNDLDNDKVSTVSGQSILKDNQRTLQKMDETKKWNKPKPRKRQEDVVQNNNFNMPTPLSFSASKNLRDFVEEFLDAGFNPLFTHVRKAIEREAERILEINTRQFFYTVGWFLEAERARRSRQVAKMAQTEKGRKLPEPDSFGLVAAVLNQEMFISLNRAMQNSLDSKEWEDVTAQMRCFTQILLTVQEMAASPIEEDQEIAENIQNRIFYEETTHDRIISIVRGYKDQGFGYLDAATELAHVFLRMLERYSKENVDLQVRSRRKARRNKKKTEDATGQDGGDNDEGQKSEEEDIVDAAKVSKERSFDFKRFAAKFCNQSCVDTFVAFTHSYRELSAEQLKRAHRYFYRVAFKNEMSVLLFRVDIINLFYRMIKGPGAMDPDNRSVFREWEELVRQLIRRLVKKIDQRPGLVTEMLFSKMNSTAFYLEYGHDKQTISRAKQAPTKLVINHEDAKTPQAKFGIVAGALTLDGQLDLMKWMLDTLSSAASERESWEAEEEARRAENPEATSTPNPMIHVKARDEFCQKAMFSNAKLRLLMELAGFERLGVADVPGAAWVIPPSLKAHDLQESVEIINRIMVNPRLEGTEEDPRKLLQSKKAARDMRDSYQVHFGSDSEGEDIAPDEVLFPPNPRTKSSALDELKKKRKKKSKSNSEREPLDDETIEARRQSRLTNDLARQAKIKSDLFIHASDEESDEDGDQEFFRLEEERRKKQAAKVKKAMLLGIAEQKGKKASVRKRKSDTGTSEPKRRRHESGSAGSDGDGDDDEDISMADVDAASPGSQQDVSASHGFHDEDTPLTSAEDELMFDDDLAFSRNHQSKPSMLESDEAEEEDAPVVPSRRVRGGFVIDSDSE</sequence>
<dbReference type="PANTHER" id="PTHR22940:SF4">
    <property type="entry name" value="PROTEIN TIMELESS HOMOLOG"/>
    <property type="match status" value="1"/>
</dbReference>
<evidence type="ECO:0000313" key="13">
    <source>
        <dbReference type="EMBL" id="KAJ5225185.1"/>
    </source>
</evidence>
<dbReference type="GO" id="GO:0006281">
    <property type="term" value="P:DNA repair"/>
    <property type="evidence" value="ECO:0007669"/>
    <property type="project" value="UniProtKB-KW"/>
</dbReference>
<feature type="compositionally biased region" description="Acidic residues" evidence="10">
    <location>
        <begin position="1044"/>
        <end position="1053"/>
    </location>
</feature>
<keyword evidence="9" id="KW-0131">Cell cycle</keyword>
<evidence type="ECO:0000256" key="1">
    <source>
        <dbReference type="ARBA" id="ARBA00004123"/>
    </source>
</evidence>
<feature type="compositionally biased region" description="Basic and acidic residues" evidence="10">
    <location>
        <begin position="964"/>
        <end position="974"/>
    </location>
</feature>
<feature type="compositionally biased region" description="Basic residues" evidence="10">
    <location>
        <begin position="544"/>
        <end position="554"/>
    </location>
</feature>
<accession>A0A9W9TL38</accession>
<evidence type="ECO:0000259" key="11">
    <source>
        <dbReference type="Pfam" id="PF04821"/>
    </source>
</evidence>
<evidence type="ECO:0000256" key="6">
    <source>
        <dbReference type="ARBA" id="ARBA00023204"/>
    </source>
</evidence>
<keyword evidence="5" id="KW-0236">DNA replication inhibitor</keyword>
<evidence type="ECO:0000256" key="4">
    <source>
        <dbReference type="ARBA" id="ARBA00022763"/>
    </source>
</evidence>
<comment type="subcellular location">
    <subcellularLocation>
        <location evidence="1">Nucleus</location>
    </subcellularLocation>
</comment>